<comment type="cofactor">
    <cofactor evidence="1">
        <name>pyruvate</name>
        <dbReference type="ChEBI" id="CHEBI:15361"/>
    </cofactor>
</comment>
<sequence>MRLGTEWIVDASGCDPEKLRDPTAVDRFVDAVIEGLALTVLPPRRVHRFPGEGGITALVLLTESHLALHTFPEHGALTVNLYCCRERPPYAWEAALHASFGAARVHVVEAPRGVP</sequence>
<dbReference type="SUPFAM" id="SSF56276">
    <property type="entry name" value="S-adenosylmethionine decarboxylase"/>
    <property type="match status" value="1"/>
</dbReference>
<dbReference type="Pfam" id="PF02675">
    <property type="entry name" value="AdoMet_dc"/>
    <property type="match status" value="1"/>
</dbReference>
<protein>
    <submittedName>
        <fullName evidence="10">S-adenosylmethionine decarboxylase</fullName>
    </submittedName>
</protein>
<dbReference type="Proteomes" id="UP001370348">
    <property type="component" value="Chromosome"/>
</dbReference>
<evidence type="ECO:0000313" key="11">
    <source>
        <dbReference type="Proteomes" id="UP001370348"/>
    </source>
</evidence>
<dbReference type="PANTHER" id="PTHR33866">
    <property type="entry name" value="S-ADENOSYLMETHIONINE DECARBOXYLASE PROENZYME"/>
    <property type="match status" value="1"/>
</dbReference>
<dbReference type="EMBL" id="CP089984">
    <property type="protein sequence ID" value="WXB11389.1"/>
    <property type="molecule type" value="Genomic_DNA"/>
</dbReference>
<evidence type="ECO:0000256" key="7">
    <source>
        <dbReference type="ARBA" id="ARBA00023239"/>
    </source>
</evidence>
<evidence type="ECO:0000256" key="6">
    <source>
        <dbReference type="ARBA" id="ARBA00023145"/>
    </source>
</evidence>
<keyword evidence="2" id="KW-0210">Decarboxylase</keyword>
<evidence type="ECO:0000313" key="10">
    <source>
        <dbReference type="EMBL" id="WXB11389.1"/>
    </source>
</evidence>
<evidence type="ECO:0000256" key="1">
    <source>
        <dbReference type="ARBA" id="ARBA00001928"/>
    </source>
</evidence>
<evidence type="ECO:0000256" key="4">
    <source>
        <dbReference type="ARBA" id="ARBA00023066"/>
    </source>
</evidence>
<evidence type="ECO:0000256" key="8">
    <source>
        <dbReference type="ARBA" id="ARBA00023270"/>
    </source>
</evidence>
<dbReference type="InterPro" id="IPR016067">
    <property type="entry name" value="S-AdoMet_deCO2ase_core"/>
</dbReference>
<name>A0ABZ2LKB7_9BACT</name>
<accession>A0ABZ2LKB7</accession>
<keyword evidence="8" id="KW-0704">Schiff base</keyword>
<reference evidence="10 11" key="1">
    <citation type="submission" date="2021-12" db="EMBL/GenBank/DDBJ databases">
        <title>Discovery of the Pendulisporaceae a myxobacterial family with distinct sporulation behavior and unique specialized metabolism.</title>
        <authorList>
            <person name="Garcia R."/>
            <person name="Popoff A."/>
            <person name="Bader C.D."/>
            <person name="Loehr J."/>
            <person name="Walesch S."/>
            <person name="Walt C."/>
            <person name="Boldt J."/>
            <person name="Bunk B."/>
            <person name="Haeckl F.J.F.P.J."/>
            <person name="Gunesch A.P."/>
            <person name="Birkelbach J."/>
            <person name="Nuebel U."/>
            <person name="Pietschmann T."/>
            <person name="Bach T."/>
            <person name="Mueller R."/>
        </authorList>
    </citation>
    <scope>NUCLEOTIDE SEQUENCE [LARGE SCALE GENOMIC DNA]</scope>
    <source>
        <strain evidence="10 11">MSr11954</strain>
    </source>
</reference>
<proteinExistence type="predicted"/>
<gene>
    <name evidence="10" type="ORF">LZC94_26400</name>
</gene>
<keyword evidence="9" id="KW-0670">Pyruvate</keyword>
<keyword evidence="5" id="KW-0620">Polyamine biosynthesis</keyword>
<keyword evidence="7" id="KW-0456">Lyase</keyword>
<evidence type="ECO:0000256" key="5">
    <source>
        <dbReference type="ARBA" id="ARBA00023115"/>
    </source>
</evidence>
<dbReference type="PANTHER" id="PTHR33866:SF2">
    <property type="entry name" value="S-ADENOSYLMETHIONINE DECARBOXYLASE PROENZYME"/>
    <property type="match status" value="1"/>
</dbReference>
<keyword evidence="3" id="KW-0068">Autocatalytic cleavage</keyword>
<evidence type="ECO:0000256" key="3">
    <source>
        <dbReference type="ARBA" id="ARBA00022813"/>
    </source>
</evidence>
<dbReference type="RefSeq" id="WP_394821007.1">
    <property type="nucleotide sequence ID" value="NZ_CP089984.1"/>
</dbReference>
<keyword evidence="6" id="KW-0865">Zymogen</keyword>
<keyword evidence="4" id="KW-0745">Spermidine biosynthesis</keyword>
<organism evidence="10 11">
    <name type="scientific">Pendulispora albinea</name>
    <dbReference type="NCBI Taxonomy" id="2741071"/>
    <lineage>
        <taxon>Bacteria</taxon>
        <taxon>Pseudomonadati</taxon>
        <taxon>Myxococcota</taxon>
        <taxon>Myxococcia</taxon>
        <taxon>Myxococcales</taxon>
        <taxon>Sorangiineae</taxon>
        <taxon>Pendulisporaceae</taxon>
        <taxon>Pendulispora</taxon>
    </lineage>
</organism>
<dbReference type="Gene3D" id="3.60.90.10">
    <property type="entry name" value="S-adenosylmethionine decarboxylase"/>
    <property type="match status" value="1"/>
</dbReference>
<dbReference type="InterPro" id="IPR003826">
    <property type="entry name" value="AdoMetDC_fam_prok"/>
</dbReference>
<evidence type="ECO:0000256" key="9">
    <source>
        <dbReference type="ARBA" id="ARBA00023317"/>
    </source>
</evidence>
<keyword evidence="11" id="KW-1185">Reference proteome</keyword>
<evidence type="ECO:0000256" key="2">
    <source>
        <dbReference type="ARBA" id="ARBA00022793"/>
    </source>
</evidence>